<dbReference type="Proteomes" id="UP000214880">
    <property type="component" value="Unassembled WGS sequence"/>
</dbReference>
<dbReference type="Gene3D" id="3.20.20.70">
    <property type="entry name" value="Aldolase class I"/>
    <property type="match status" value="1"/>
</dbReference>
<evidence type="ECO:0000313" key="8">
    <source>
        <dbReference type="Proteomes" id="UP000214880"/>
    </source>
</evidence>
<organism evidence="7 8">
    <name type="scientific">Dendrosporobacter quercicolus</name>
    <dbReference type="NCBI Taxonomy" id="146817"/>
    <lineage>
        <taxon>Bacteria</taxon>
        <taxon>Bacillati</taxon>
        <taxon>Bacillota</taxon>
        <taxon>Negativicutes</taxon>
        <taxon>Selenomonadales</taxon>
        <taxon>Sporomusaceae</taxon>
        <taxon>Dendrosporobacter</taxon>
    </lineage>
</organism>
<accession>A0A1G9ME18</accession>
<dbReference type="STRING" id="146817.SAMN04488502_101663"/>
<evidence type="ECO:0000256" key="4">
    <source>
        <dbReference type="ARBA" id="ARBA00022857"/>
    </source>
</evidence>
<sequence length="337" mass="36581">MLFDSFSIDHLTLRNRVVMSPMCMYSAEQDGLATDWHLVHYATRATGQVGLIIIEATGIEDRGRITANDLGLWNDVQGESLKKLVNAIHSQGAAAAIQLNHAGRKSEVPYLEPVAPSAVPFSDQHRRPQSLTKDGISQVIENFAAAARRAVAAGFDAIEIHAAHGYLLNQFMSPLVNRREDEYGGKPANRVRLLGEVLTAVKAVVPSELPVWVRVSAEEYEPGGNDAEAVAAMLNEIKGKGLAAVHVSSGGVTPIPVRAYPGYQIGFAQTIKDRTGLPVIGGGVITEPQQAEQVLKAGIDLVFLGRELLRNPYWPLQAASVLKETIEWPVPYERARV</sequence>
<dbReference type="PANTHER" id="PTHR43303:SF4">
    <property type="entry name" value="NADPH DEHYDROGENASE C23G7.10C-RELATED"/>
    <property type="match status" value="1"/>
</dbReference>
<evidence type="ECO:0000259" key="6">
    <source>
        <dbReference type="Pfam" id="PF00724"/>
    </source>
</evidence>
<keyword evidence="2" id="KW-0285">Flavoprotein</keyword>
<dbReference type="OrthoDB" id="9772736at2"/>
<protein>
    <submittedName>
        <fullName evidence="7">NADPH2 dehydrogenase</fullName>
    </submittedName>
</protein>
<keyword evidence="8" id="KW-1185">Reference proteome</keyword>
<dbReference type="AlphaFoldDB" id="A0A1G9ME18"/>
<dbReference type="InterPro" id="IPR001155">
    <property type="entry name" value="OxRdtase_FMN_N"/>
</dbReference>
<evidence type="ECO:0000313" key="7">
    <source>
        <dbReference type="EMBL" id="SDL72528.1"/>
    </source>
</evidence>
<dbReference type="InterPro" id="IPR044152">
    <property type="entry name" value="YqjM-like"/>
</dbReference>
<reference evidence="7 8" key="1">
    <citation type="submission" date="2016-10" db="EMBL/GenBank/DDBJ databases">
        <authorList>
            <person name="de Groot N.N."/>
        </authorList>
    </citation>
    <scope>NUCLEOTIDE SEQUENCE [LARGE SCALE GENOMIC DNA]</scope>
    <source>
        <strain evidence="7 8">DSM 1736</strain>
    </source>
</reference>
<keyword evidence="5" id="KW-0560">Oxidoreductase</keyword>
<dbReference type="PANTHER" id="PTHR43303">
    <property type="entry name" value="NADPH DEHYDROGENASE C23G7.10C-RELATED"/>
    <property type="match status" value="1"/>
</dbReference>
<keyword evidence="4" id="KW-0521">NADP</keyword>
<dbReference type="InterPro" id="IPR013785">
    <property type="entry name" value="Aldolase_TIM"/>
</dbReference>
<dbReference type="SUPFAM" id="SSF51395">
    <property type="entry name" value="FMN-linked oxidoreductases"/>
    <property type="match status" value="1"/>
</dbReference>
<feature type="domain" description="NADH:flavin oxidoreductase/NADH oxidase N-terminal" evidence="6">
    <location>
        <begin position="2"/>
        <end position="322"/>
    </location>
</feature>
<evidence type="ECO:0000256" key="1">
    <source>
        <dbReference type="ARBA" id="ARBA00001917"/>
    </source>
</evidence>
<evidence type="ECO:0000256" key="5">
    <source>
        <dbReference type="ARBA" id="ARBA00023002"/>
    </source>
</evidence>
<dbReference type="GO" id="GO:0010181">
    <property type="term" value="F:FMN binding"/>
    <property type="evidence" value="ECO:0007669"/>
    <property type="project" value="InterPro"/>
</dbReference>
<proteinExistence type="predicted"/>
<dbReference type="CDD" id="cd02932">
    <property type="entry name" value="OYE_YqiM_FMN"/>
    <property type="match status" value="1"/>
</dbReference>
<evidence type="ECO:0000256" key="3">
    <source>
        <dbReference type="ARBA" id="ARBA00022643"/>
    </source>
</evidence>
<dbReference type="GO" id="GO:0003959">
    <property type="term" value="F:NADPH dehydrogenase activity"/>
    <property type="evidence" value="ECO:0007669"/>
    <property type="project" value="InterPro"/>
</dbReference>
<comment type="cofactor">
    <cofactor evidence="1">
        <name>FMN</name>
        <dbReference type="ChEBI" id="CHEBI:58210"/>
    </cofactor>
</comment>
<dbReference type="Pfam" id="PF00724">
    <property type="entry name" value="Oxidored_FMN"/>
    <property type="match status" value="1"/>
</dbReference>
<evidence type="ECO:0000256" key="2">
    <source>
        <dbReference type="ARBA" id="ARBA00022630"/>
    </source>
</evidence>
<gene>
    <name evidence="7" type="ORF">SAMN04488502_101663</name>
</gene>
<dbReference type="EMBL" id="FNHB01000001">
    <property type="protein sequence ID" value="SDL72528.1"/>
    <property type="molecule type" value="Genomic_DNA"/>
</dbReference>
<keyword evidence="3" id="KW-0288">FMN</keyword>
<name>A0A1G9ME18_9FIRM</name>
<dbReference type="RefSeq" id="WP_092068231.1">
    <property type="nucleotide sequence ID" value="NZ_FNHB01000001.1"/>
</dbReference>
<dbReference type="NCBIfam" id="NF010047">
    <property type="entry name" value="PRK13523.1"/>
    <property type="match status" value="1"/>
</dbReference>
<dbReference type="GO" id="GO:0050661">
    <property type="term" value="F:NADP binding"/>
    <property type="evidence" value="ECO:0007669"/>
    <property type="project" value="InterPro"/>
</dbReference>